<gene>
    <name evidence="1" type="ORF">ACFOYW_18380</name>
</gene>
<dbReference type="RefSeq" id="WP_390232494.1">
    <property type="nucleotide sequence ID" value="NZ_JBHSCN010000023.1"/>
</dbReference>
<proteinExistence type="predicted"/>
<protein>
    <submittedName>
        <fullName evidence="1">Uncharacterized protein</fullName>
    </submittedName>
</protein>
<sequence>MAITHITLIARLRRHFYVAAEERRLKRKIRNLPPTPLTENQKQKLFWLQLELEHREILQAKNELRLFTGRPLPRFDGKGQLRNRDDVRIVGAPRAAGGNELTAEHVKAAATSVRGMRSEVAGVNTPPLY</sequence>
<accession>A0ABV8QAG1</accession>
<evidence type="ECO:0000313" key="1">
    <source>
        <dbReference type="EMBL" id="MFC4245341.1"/>
    </source>
</evidence>
<name>A0ABV8QAG1_9MICO</name>
<dbReference type="EMBL" id="JBHSCN010000023">
    <property type="protein sequence ID" value="MFC4245341.1"/>
    <property type="molecule type" value="Genomic_DNA"/>
</dbReference>
<dbReference type="Proteomes" id="UP001595900">
    <property type="component" value="Unassembled WGS sequence"/>
</dbReference>
<organism evidence="1 2">
    <name type="scientific">Gryllotalpicola reticulitermitis</name>
    <dbReference type="NCBI Taxonomy" id="1184153"/>
    <lineage>
        <taxon>Bacteria</taxon>
        <taxon>Bacillati</taxon>
        <taxon>Actinomycetota</taxon>
        <taxon>Actinomycetes</taxon>
        <taxon>Micrococcales</taxon>
        <taxon>Microbacteriaceae</taxon>
        <taxon>Gryllotalpicola</taxon>
    </lineage>
</organism>
<comment type="caution">
    <text evidence="1">The sequence shown here is derived from an EMBL/GenBank/DDBJ whole genome shotgun (WGS) entry which is preliminary data.</text>
</comment>
<evidence type="ECO:0000313" key="2">
    <source>
        <dbReference type="Proteomes" id="UP001595900"/>
    </source>
</evidence>
<reference evidence="2" key="1">
    <citation type="journal article" date="2019" name="Int. J. Syst. Evol. Microbiol.">
        <title>The Global Catalogue of Microorganisms (GCM) 10K type strain sequencing project: providing services to taxonomists for standard genome sequencing and annotation.</title>
        <authorList>
            <consortium name="The Broad Institute Genomics Platform"/>
            <consortium name="The Broad Institute Genome Sequencing Center for Infectious Disease"/>
            <person name="Wu L."/>
            <person name="Ma J."/>
        </authorList>
    </citation>
    <scope>NUCLEOTIDE SEQUENCE [LARGE SCALE GENOMIC DNA]</scope>
    <source>
        <strain evidence="2">CGMCC 1.10363</strain>
    </source>
</reference>
<keyword evidence="2" id="KW-1185">Reference proteome</keyword>